<evidence type="ECO:0000313" key="2">
    <source>
        <dbReference type="Proteomes" id="UP000295302"/>
    </source>
</evidence>
<dbReference type="OrthoDB" id="3784033at2"/>
<proteinExistence type="predicted"/>
<comment type="caution">
    <text evidence="1">The sequence shown here is derived from an EMBL/GenBank/DDBJ whole genome shotgun (WGS) entry which is preliminary data.</text>
</comment>
<dbReference type="RefSeq" id="WP_132614227.1">
    <property type="nucleotide sequence ID" value="NZ_SMKQ01000051.1"/>
</dbReference>
<gene>
    <name evidence="1" type="ORF">E1286_18760</name>
</gene>
<name>A0A4R4YSA9_9ACTN</name>
<reference evidence="1 2" key="1">
    <citation type="submission" date="2019-03" db="EMBL/GenBank/DDBJ databases">
        <title>Draft genome sequences of novel Actinobacteria.</title>
        <authorList>
            <person name="Sahin N."/>
            <person name="Ay H."/>
            <person name="Saygin H."/>
        </authorList>
    </citation>
    <scope>NUCLEOTIDE SEQUENCE [LARGE SCALE GENOMIC DNA]</scope>
    <source>
        <strain evidence="1 2">CH32</strain>
    </source>
</reference>
<dbReference type="EMBL" id="SMKQ01000051">
    <property type="protein sequence ID" value="TDD47099.1"/>
    <property type="molecule type" value="Genomic_DNA"/>
</dbReference>
<dbReference type="Proteomes" id="UP000295302">
    <property type="component" value="Unassembled WGS sequence"/>
</dbReference>
<keyword evidence="2" id="KW-1185">Reference proteome</keyword>
<protein>
    <submittedName>
        <fullName evidence="1">Uncharacterized protein</fullName>
    </submittedName>
</protein>
<evidence type="ECO:0000313" key="1">
    <source>
        <dbReference type="EMBL" id="TDD47099.1"/>
    </source>
</evidence>
<dbReference type="AlphaFoldDB" id="A0A4R4YSA9"/>
<organism evidence="1 2">
    <name type="scientific">Nonomuraea terrae</name>
    <dbReference type="NCBI Taxonomy" id="2530383"/>
    <lineage>
        <taxon>Bacteria</taxon>
        <taxon>Bacillati</taxon>
        <taxon>Actinomycetota</taxon>
        <taxon>Actinomycetes</taxon>
        <taxon>Streptosporangiales</taxon>
        <taxon>Streptosporangiaceae</taxon>
        <taxon>Nonomuraea</taxon>
    </lineage>
</organism>
<sequence length="220" mass="24117">MFFADVQLVTPSFRTLPPKRVETTIGRTNRTDIPIPYGAANCAPDRLPELRPATVVAHVATGTEQPRKVVFTVPHPDPLLTRLLREECSQYLVERVATIEFGPRWTEAGEVMRTTLVVTRRGAGEVALGDLGGTTHYNVGLERRPLGVLPADRQRMEVPVELTPARCDGHAFGEAKKAFMFPARASLDGGEERVVIVTPPKPVQDRLIRYAQRACGLGGG</sequence>
<accession>A0A4R4YSA9</accession>